<evidence type="ECO:0000313" key="4">
    <source>
        <dbReference type="Proteomes" id="UP001151760"/>
    </source>
</evidence>
<organism evidence="3 4">
    <name type="scientific">Tanacetum coccineum</name>
    <dbReference type="NCBI Taxonomy" id="301880"/>
    <lineage>
        <taxon>Eukaryota</taxon>
        <taxon>Viridiplantae</taxon>
        <taxon>Streptophyta</taxon>
        <taxon>Embryophyta</taxon>
        <taxon>Tracheophyta</taxon>
        <taxon>Spermatophyta</taxon>
        <taxon>Magnoliopsida</taxon>
        <taxon>eudicotyledons</taxon>
        <taxon>Gunneridae</taxon>
        <taxon>Pentapetalae</taxon>
        <taxon>asterids</taxon>
        <taxon>campanulids</taxon>
        <taxon>Asterales</taxon>
        <taxon>Asteraceae</taxon>
        <taxon>Asteroideae</taxon>
        <taxon>Anthemideae</taxon>
        <taxon>Anthemidinae</taxon>
        <taxon>Tanacetum</taxon>
    </lineage>
</organism>
<feature type="region of interest" description="Disordered" evidence="1">
    <location>
        <begin position="503"/>
        <end position="525"/>
    </location>
</feature>
<feature type="compositionally biased region" description="Basic residues" evidence="1">
    <location>
        <begin position="877"/>
        <end position="888"/>
    </location>
</feature>
<keyword evidence="4" id="KW-1185">Reference proteome</keyword>
<dbReference type="PANTHER" id="PTHR31115">
    <property type="entry name" value="OS05G0107300 PROTEIN"/>
    <property type="match status" value="1"/>
</dbReference>
<comment type="caution">
    <text evidence="3">The sequence shown here is derived from an EMBL/GenBank/DDBJ whole genome shotgun (WGS) entry which is preliminary data.</text>
</comment>
<feature type="region of interest" description="Disordered" evidence="1">
    <location>
        <begin position="366"/>
        <end position="425"/>
    </location>
</feature>
<accession>A0ABQ5IZN6</accession>
<dbReference type="Pfam" id="PF13966">
    <property type="entry name" value="zf-RVT"/>
    <property type="match status" value="1"/>
</dbReference>
<dbReference type="Proteomes" id="UP001151760">
    <property type="component" value="Unassembled WGS sequence"/>
</dbReference>
<proteinExistence type="predicted"/>
<name>A0ABQ5IZN6_9ASTR</name>
<gene>
    <name evidence="3" type="ORF">Tco_1121352</name>
</gene>
<evidence type="ECO:0000256" key="1">
    <source>
        <dbReference type="SAM" id="MobiDB-lite"/>
    </source>
</evidence>
<sequence length="1255" mass="139053">MRLTPLALLNGIWRDPEISFLILWVNVIKEVHGHDGGLGRGGSPYSPYSPWSSIIRLVTHLRDKGMDLLGLCSRLVGNGASTKLWSDIWCGDVSFKDRFPRIYALELNKDCYIDQRYNVENWSSFLRRPPRNGVELSQFNAMLQEFKKMSLSDSADSWKWGLTSVGYTVASARQFIDDTSLPGNFSTTRWTRCIPIKINIFIWKLRLNKLPTLDNMNSKGIDVDSLLCPICHNYVECTDHLFFACDMAKEMWSSLGRWCSLVLPECSSIHEWFSWIDAAHMPKRPKIILEGVTSIMLWSIWNFRNSWVFSDRKLKKANVWDLFVHQSYLWISSRNPKFSIRWIDWIKNPTETLMFDYAMRSAGNKFDMSSSSQKKPLHANGNGQRGSHVGGSLNRSASFRDKTENPILSSLPSMSRNTSTPKQEDVTKFLQCSRVDPKAMVSEYKFNRHGDFKKLANDALAPNASPDHLKKLKAGLRESVTKGRERVTILSEGVSAVDKCFPNIPTKQRSRPNGLSGVSRMGPPNVIDVNQQKAEERVINTTPNKRTRTSKVDVCPNTPARSSVSVEKDREALRGPTSNGVQGEDRASPIVADGWENAKMKRKRSVKKADAASSTSSVSSKSNDGYHGPKQGIYPRNLPDSMSRPTDTLGSRPGAASIGAHSSTPKPEQESKNTRAVNKIGVREEYTAGGPTNAKLHAPARGPRSGSMVVARFSTVRATASNDRELPNTASKNGGPVGPTNRKRTLPASSSSPPVTQWTDRRPQKISRTARRTNIVPVVPSNDDIPSLDSGNGSFTKRVPVNSPSPTSSEIKESGATKYRQNVQKVSNLAPPTKKKKLVNGNDLKTGRGVATARFSAPVGIPKQLSTAKLSLDKPKSVRSKPARPHTRKPSDRKANSRQEPISVGPAVNSPFWRQIEPLFSFPSVTDISYLKQQGSIKSVVPTTKPDVDSSGDIPLCERLLSALIPEEGDDNENDDTESNGYASAFEDETDGVSDYQTMSMDNRLLMEIQSIGLCPDLMVGALFSNTLPNAVQKVDDDIDGLISDLGNKYHEQVSRKTSVLDKLLKTTTEAKALQEKESKQDSVDKHTLLAYQKYMSCYGPNAPGGKSAGTKLAKKEALANVKQTLERCREFETTGKSSFTESLFEDPRLVDLTELIPFGAAISNGAKGKRSISSVPNVEIKSNNSFKENVEDDEPPLDFSRLEIPEMDVLGDAFGEQSQDIGSWLNIDDTILHDDDFMGLEIPMDDLLDIKMTV</sequence>
<reference evidence="3" key="2">
    <citation type="submission" date="2022-01" db="EMBL/GenBank/DDBJ databases">
        <authorList>
            <person name="Yamashiro T."/>
            <person name="Shiraishi A."/>
            <person name="Satake H."/>
            <person name="Nakayama K."/>
        </authorList>
    </citation>
    <scope>NUCLEOTIDE SEQUENCE</scope>
</reference>
<dbReference type="EMBL" id="BQNB010021297">
    <property type="protein sequence ID" value="GJU04922.1"/>
    <property type="molecule type" value="Genomic_DNA"/>
</dbReference>
<evidence type="ECO:0000259" key="2">
    <source>
        <dbReference type="Pfam" id="PF13966"/>
    </source>
</evidence>
<feature type="region of interest" description="Disordered" evidence="1">
    <location>
        <begin position="540"/>
        <end position="844"/>
    </location>
</feature>
<feature type="domain" description="Reverse transcriptase zinc-binding" evidence="2">
    <location>
        <begin position="167"/>
        <end position="252"/>
    </location>
</feature>
<feature type="compositionally biased region" description="Polar residues" evidence="1">
    <location>
        <begin position="406"/>
        <end position="421"/>
    </location>
</feature>
<feature type="compositionally biased region" description="Low complexity" evidence="1">
    <location>
        <begin position="611"/>
        <end position="622"/>
    </location>
</feature>
<dbReference type="InterPro" id="IPR026960">
    <property type="entry name" value="RVT-Znf"/>
</dbReference>
<protein>
    <recommendedName>
        <fullName evidence="2">Reverse transcriptase zinc-binding domain-containing protein</fullName>
    </recommendedName>
</protein>
<feature type="region of interest" description="Disordered" evidence="1">
    <location>
        <begin position="867"/>
        <end position="908"/>
    </location>
</feature>
<dbReference type="PANTHER" id="PTHR31115:SF3">
    <property type="entry name" value="EXPRESSED PROTEIN"/>
    <property type="match status" value="1"/>
</dbReference>
<reference evidence="3" key="1">
    <citation type="journal article" date="2022" name="Int. J. Mol. Sci.">
        <title>Draft Genome of Tanacetum Coccineum: Genomic Comparison of Closely Related Tanacetum-Family Plants.</title>
        <authorList>
            <person name="Yamashiro T."/>
            <person name="Shiraishi A."/>
            <person name="Nakayama K."/>
            <person name="Satake H."/>
        </authorList>
    </citation>
    <scope>NUCLEOTIDE SEQUENCE</scope>
</reference>
<evidence type="ECO:0000313" key="3">
    <source>
        <dbReference type="EMBL" id="GJU04922.1"/>
    </source>
</evidence>
<feature type="compositionally biased region" description="Polar residues" evidence="1">
    <location>
        <begin position="747"/>
        <end position="758"/>
    </location>
</feature>